<evidence type="ECO:0000256" key="2">
    <source>
        <dbReference type="ARBA" id="ARBA00012513"/>
    </source>
</evidence>
<reference evidence="12" key="2">
    <citation type="submission" date="2015-02" db="UniProtKB">
        <authorList>
            <consortium name="EnsemblMetazoa"/>
        </authorList>
    </citation>
    <scope>IDENTIFICATION</scope>
</reference>
<dbReference type="InterPro" id="IPR011009">
    <property type="entry name" value="Kinase-like_dom_sf"/>
</dbReference>
<evidence type="ECO:0000259" key="11">
    <source>
        <dbReference type="PROSITE" id="PS50011"/>
    </source>
</evidence>
<evidence type="ECO:0000313" key="13">
    <source>
        <dbReference type="Proteomes" id="UP000014500"/>
    </source>
</evidence>
<reference evidence="13" key="1">
    <citation type="submission" date="2011-05" db="EMBL/GenBank/DDBJ databases">
        <authorList>
            <person name="Richards S.R."/>
            <person name="Qu J."/>
            <person name="Jiang H."/>
            <person name="Jhangiani S.N."/>
            <person name="Agravi P."/>
            <person name="Goodspeed R."/>
            <person name="Gross S."/>
            <person name="Mandapat C."/>
            <person name="Jackson L."/>
            <person name="Mathew T."/>
            <person name="Pu L."/>
            <person name="Thornton R."/>
            <person name="Saada N."/>
            <person name="Wilczek-Boney K.B."/>
            <person name="Lee S."/>
            <person name="Kovar C."/>
            <person name="Wu Y."/>
            <person name="Scherer S.E."/>
            <person name="Worley K.C."/>
            <person name="Muzny D.M."/>
            <person name="Gibbs R."/>
        </authorList>
    </citation>
    <scope>NUCLEOTIDE SEQUENCE</scope>
    <source>
        <strain evidence="13">Brora</strain>
    </source>
</reference>
<organism evidence="12 13">
    <name type="scientific">Strigamia maritima</name>
    <name type="common">European centipede</name>
    <name type="synonym">Geophilus maritimus</name>
    <dbReference type="NCBI Taxonomy" id="126957"/>
    <lineage>
        <taxon>Eukaryota</taxon>
        <taxon>Metazoa</taxon>
        <taxon>Ecdysozoa</taxon>
        <taxon>Arthropoda</taxon>
        <taxon>Myriapoda</taxon>
        <taxon>Chilopoda</taxon>
        <taxon>Pleurostigmophora</taxon>
        <taxon>Geophilomorpha</taxon>
        <taxon>Linotaeniidae</taxon>
        <taxon>Strigamia</taxon>
    </lineage>
</organism>
<evidence type="ECO:0000256" key="7">
    <source>
        <dbReference type="ARBA" id="ARBA00022777"/>
    </source>
</evidence>
<dbReference type="PhylomeDB" id="T1J4A5"/>
<dbReference type="Pfam" id="PF01163">
    <property type="entry name" value="RIO1"/>
    <property type="match status" value="1"/>
</dbReference>
<evidence type="ECO:0000256" key="8">
    <source>
        <dbReference type="ARBA" id="ARBA00022840"/>
    </source>
</evidence>
<dbReference type="Gene3D" id="3.30.200.20">
    <property type="entry name" value="Phosphorylase Kinase, domain 1"/>
    <property type="match status" value="1"/>
</dbReference>
<dbReference type="Proteomes" id="UP000014500">
    <property type="component" value="Unassembled WGS sequence"/>
</dbReference>
<dbReference type="SUPFAM" id="SSF56112">
    <property type="entry name" value="Protein kinase-like (PK-like)"/>
    <property type="match status" value="1"/>
</dbReference>
<keyword evidence="13" id="KW-1185">Reference proteome</keyword>
<sequence>MNLNPTVVSLNNNQQVLVHQGAEAKLYSSHFLGKSIVIKERFSKKYRHPKLDETLTKERTKAEAKYLVKCRKFGIYTPTVYLVDLDKCSIYMEYVFGCKTVREEIEDIQNKSDNIACKLQNLSNKIGTTIGKLHENNVIHGDLTTSNMLLLDEKLIIIDFGLTYTEASAEDKGVDLYVLERAILASHANCSQFFKDILFAYKLHYVGSDSVLVKLDDVRMRGRKRTMVG</sequence>
<dbReference type="FunFam" id="3.30.200.20:FF:000201">
    <property type="entry name" value="TP53-regulating kinase isoform X1"/>
    <property type="match status" value="1"/>
</dbReference>
<keyword evidence="5" id="KW-0819">tRNA processing</keyword>
<dbReference type="EC" id="2.7.11.1" evidence="2"/>
<comment type="catalytic activity">
    <reaction evidence="10">
        <text>L-seryl-[protein] + ATP = O-phospho-L-seryl-[protein] + ADP + H(+)</text>
        <dbReference type="Rhea" id="RHEA:17989"/>
        <dbReference type="Rhea" id="RHEA-COMP:9863"/>
        <dbReference type="Rhea" id="RHEA-COMP:11604"/>
        <dbReference type="ChEBI" id="CHEBI:15378"/>
        <dbReference type="ChEBI" id="CHEBI:29999"/>
        <dbReference type="ChEBI" id="CHEBI:30616"/>
        <dbReference type="ChEBI" id="CHEBI:83421"/>
        <dbReference type="ChEBI" id="CHEBI:456216"/>
        <dbReference type="EC" id="2.7.11.1"/>
    </reaction>
</comment>
<dbReference type="EMBL" id="JH431841">
    <property type="status" value="NOT_ANNOTATED_CDS"/>
    <property type="molecule type" value="Genomic_DNA"/>
</dbReference>
<protein>
    <recommendedName>
        <fullName evidence="2">non-specific serine/threonine protein kinase</fullName>
        <ecNumber evidence="2">2.7.11.1</ecNumber>
    </recommendedName>
</protein>
<accession>T1J4A5</accession>
<dbReference type="GO" id="GO:0005524">
    <property type="term" value="F:ATP binding"/>
    <property type="evidence" value="ECO:0007669"/>
    <property type="project" value="UniProtKB-KW"/>
</dbReference>
<dbReference type="GO" id="GO:0004674">
    <property type="term" value="F:protein serine/threonine kinase activity"/>
    <property type="evidence" value="ECO:0007669"/>
    <property type="project" value="UniProtKB-KW"/>
</dbReference>
<dbReference type="NCBIfam" id="TIGR03724">
    <property type="entry name" value="arch_bud32"/>
    <property type="match status" value="1"/>
</dbReference>
<feature type="domain" description="Protein kinase" evidence="11">
    <location>
        <begin position="12"/>
        <end position="229"/>
    </location>
</feature>
<comment type="catalytic activity">
    <reaction evidence="9">
        <text>L-threonyl-[protein] + ATP = O-phospho-L-threonyl-[protein] + ADP + H(+)</text>
        <dbReference type="Rhea" id="RHEA:46608"/>
        <dbReference type="Rhea" id="RHEA-COMP:11060"/>
        <dbReference type="Rhea" id="RHEA-COMP:11605"/>
        <dbReference type="ChEBI" id="CHEBI:15378"/>
        <dbReference type="ChEBI" id="CHEBI:30013"/>
        <dbReference type="ChEBI" id="CHEBI:30616"/>
        <dbReference type="ChEBI" id="CHEBI:61977"/>
        <dbReference type="ChEBI" id="CHEBI:456216"/>
        <dbReference type="EC" id="2.7.11.1"/>
    </reaction>
</comment>
<evidence type="ECO:0000256" key="10">
    <source>
        <dbReference type="ARBA" id="ARBA00048679"/>
    </source>
</evidence>
<evidence type="ECO:0000256" key="5">
    <source>
        <dbReference type="ARBA" id="ARBA00022694"/>
    </source>
</evidence>
<evidence type="ECO:0000256" key="1">
    <source>
        <dbReference type="ARBA" id="ARBA00010630"/>
    </source>
</evidence>
<dbReference type="GO" id="GO:0070525">
    <property type="term" value="P:tRNA threonylcarbamoyladenosine metabolic process"/>
    <property type="evidence" value="ECO:0007669"/>
    <property type="project" value="TreeGrafter"/>
</dbReference>
<dbReference type="GO" id="GO:0005634">
    <property type="term" value="C:nucleus"/>
    <property type="evidence" value="ECO:0007669"/>
    <property type="project" value="TreeGrafter"/>
</dbReference>
<dbReference type="eggNOG" id="KOG3087">
    <property type="taxonomic scope" value="Eukaryota"/>
</dbReference>
<dbReference type="GO" id="GO:0000408">
    <property type="term" value="C:EKC/KEOPS complex"/>
    <property type="evidence" value="ECO:0007669"/>
    <property type="project" value="UniProtKB-ARBA"/>
</dbReference>
<dbReference type="Gene3D" id="1.10.510.10">
    <property type="entry name" value="Transferase(Phosphotransferase) domain 1"/>
    <property type="match status" value="1"/>
</dbReference>
<evidence type="ECO:0000313" key="12">
    <source>
        <dbReference type="EnsemblMetazoa" id="SMAR008436-PA"/>
    </source>
</evidence>
<dbReference type="EnsemblMetazoa" id="SMAR008436-RA">
    <property type="protein sequence ID" value="SMAR008436-PA"/>
    <property type="gene ID" value="SMAR008436"/>
</dbReference>
<evidence type="ECO:0000256" key="3">
    <source>
        <dbReference type="ARBA" id="ARBA00022527"/>
    </source>
</evidence>
<dbReference type="InterPro" id="IPR008266">
    <property type="entry name" value="Tyr_kinase_AS"/>
</dbReference>
<dbReference type="InterPro" id="IPR022495">
    <property type="entry name" value="Bud32"/>
</dbReference>
<dbReference type="AlphaFoldDB" id="T1J4A5"/>
<dbReference type="InterPro" id="IPR018934">
    <property type="entry name" value="RIO_dom"/>
</dbReference>
<keyword evidence="7" id="KW-0418">Kinase</keyword>
<dbReference type="STRING" id="126957.T1J4A5"/>
<dbReference type="HOGENOM" id="CLU_063953_0_0_1"/>
<dbReference type="GO" id="GO:0005829">
    <property type="term" value="C:cytosol"/>
    <property type="evidence" value="ECO:0007669"/>
    <property type="project" value="TreeGrafter"/>
</dbReference>
<proteinExistence type="inferred from homology"/>
<dbReference type="PROSITE" id="PS00109">
    <property type="entry name" value="PROTEIN_KINASE_TYR"/>
    <property type="match status" value="1"/>
</dbReference>
<keyword evidence="4" id="KW-0808">Transferase</keyword>
<evidence type="ECO:0000256" key="4">
    <source>
        <dbReference type="ARBA" id="ARBA00022679"/>
    </source>
</evidence>
<evidence type="ECO:0000256" key="6">
    <source>
        <dbReference type="ARBA" id="ARBA00022741"/>
    </source>
</evidence>
<dbReference type="OMA" id="HKLYMEY"/>
<comment type="similarity">
    <text evidence="1">Belongs to the protein kinase superfamily. BUD32 family.</text>
</comment>
<name>T1J4A5_STRMM</name>
<evidence type="ECO:0000256" key="9">
    <source>
        <dbReference type="ARBA" id="ARBA00047899"/>
    </source>
</evidence>
<dbReference type="InterPro" id="IPR000719">
    <property type="entry name" value="Prot_kinase_dom"/>
</dbReference>
<dbReference type="PANTHER" id="PTHR12209:SF0">
    <property type="entry name" value="EKC_KEOPS COMPLEX SUBUNIT TP53RK"/>
    <property type="match status" value="1"/>
</dbReference>
<dbReference type="GO" id="GO:0008033">
    <property type="term" value="P:tRNA processing"/>
    <property type="evidence" value="ECO:0007669"/>
    <property type="project" value="UniProtKB-KW"/>
</dbReference>
<keyword evidence="8" id="KW-0067">ATP-binding</keyword>
<keyword evidence="6" id="KW-0547">Nucleotide-binding</keyword>
<dbReference type="PANTHER" id="PTHR12209">
    <property type="entry name" value="NON-SPECIFIC SERINE/THREONINE PROTEIN KINASE"/>
    <property type="match status" value="1"/>
</dbReference>
<keyword evidence="3" id="KW-0723">Serine/threonine-protein kinase</keyword>
<dbReference type="PROSITE" id="PS50011">
    <property type="entry name" value="PROTEIN_KINASE_DOM"/>
    <property type="match status" value="1"/>
</dbReference>